<keyword evidence="2" id="KW-1185">Reference proteome</keyword>
<dbReference type="AlphaFoldDB" id="G2Z3K9"/>
<dbReference type="EMBL" id="FQ859183">
    <property type="protein sequence ID" value="CCB70458.1"/>
    <property type="molecule type" value="Genomic_DNA"/>
</dbReference>
<protein>
    <submittedName>
        <fullName evidence="1">Uncharacterized protein</fullName>
    </submittedName>
</protein>
<evidence type="ECO:0000313" key="1">
    <source>
        <dbReference type="EMBL" id="CCB70458.1"/>
    </source>
</evidence>
<dbReference type="STRING" id="1034807.FBFL15_2452"/>
<evidence type="ECO:0000313" key="2">
    <source>
        <dbReference type="Proteomes" id="UP000009186"/>
    </source>
</evidence>
<proteinExistence type="predicted"/>
<dbReference type="RefSeq" id="WP_014084917.1">
    <property type="nucleotide sequence ID" value="NC_016001.1"/>
</dbReference>
<dbReference type="HOGENOM" id="CLU_2600902_0_0_10"/>
<accession>G2Z3K9</accession>
<name>G2Z3K9_FLABF</name>
<gene>
    <name evidence="1" type="ordered locus">FBFL15_2452</name>
</gene>
<sequence>MNVTCFQNIIFRIREIELLNGESVLISTNSLNELLLDKNGKYVSQEANYIDEKIFFFVEDDEIEFTNDRLINLITRATK</sequence>
<reference evidence="1 2" key="1">
    <citation type="journal article" date="2011" name="Appl. Environ. Microbiol.">
        <title>Complete genome sequence of the fish pathogen Flavobacterium branchiophilum.</title>
        <authorList>
            <consortium name="1:IP"/>
            <consortium name="Microbial Evolutionary Genomics,F-75015 Paris"/>
            <consortium name="France 2:CNRS"/>
            <consortium name="URA2171"/>
            <consortium name="F-75015 Paris,France 3:Unite de Virologie et Immunologie Mol."/>
            <consortium name="INRA,78352 Jouy en Josas Cedex"/>
            <consortium name="France. 4:Unite de Mathemathique"/>
            <consortium name="Informatique et Genome,INRA"/>
            <consortium name="78352 Jouy en Josas Cedex"/>
            <consortium name="France. 5:CEA/Genoscope"/>
            <consortium name="Evry"/>
            <consortium name="France"/>
            <person name="Touchon M."/>
            <person name="Barbier P."/>
            <person name="Bernardet J.F."/>
            <person name="Loux V."/>
            <person name="Vacherie B."/>
            <person name="Barbe V."/>
            <person name="Rocha E.P."/>
            <person name="Duchaud E."/>
        </authorList>
    </citation>
    <scope>NUCLEOTIDE SEQUENCE [LARGE SCALE GENOMIC DNA]</scope>
    <source>
        <strain evidence="1 2">FL-15</strain>
    </source>
</reference>
<organism evidence="1 2">
    <name type="scientific">Flavobacterium branchiophilum (strain FL-15)</name>
    <dbReference type="NCBI Taxonomy" id="1034807"/>
    <lineage>
        <taxon>Bacteria</taxon>
        <taxon>Pseudomonadati</taxon>
        <taxon>Bacteroidota</taxon>
        <taxon>Flavobacteriia</taxon>
        <taxon>Flavobacteriales</taxon>
        <taxon>Flavobacteriaceae</taxon>
        <taxon>Flavobacterium</taxon>
    </lineage>
</organism>
<dbReference type="eggNOG" id="ENOG502ZYMT">
    <property type="taxonomic scope" value="Bacteria"/>
</dbReference>
<dbReference type="Proteomes" id="UP000009186">
    <property type="component" value="Chromosome"/>
</dbReference>
<dbReference type="KEGG" id="fbr:FBFL15_2452"/>